<evidence type="ECO:0000313" key="3">
    <source>
        <dbReference type="Proteomes" id="UP000249566"/>
    </source>
</evidence>
<evidence type="ECO:0000256" key="1">
    <source>
        <dbReference type="SAM" id="MobiDB-lite"/>
    </source>
</evidence>
<gene>
    <name evidence="2" type="ORF">NCTC12272_02611</name>
</gene>
<accession>A0AAX2IY21</accession>
<proteinExistence type="predicted"/>
<organism evidence="2 3">
    <name type="scientific">Legionella pneumophila subsp. pascullei</name>
    <dbReference type="NCBI Taxonomy" id="91890"/>
    <lineage>
        <taxon>Bacteria</taxon>
        <taxon>Pseudomonadati</taxon>
        <taxon>Pseudomonadota</taxon>
        <taxon>Gammaproteobacteria</taxon>
        <taxon>Legionellales</taxon>
        <taxon>Legionellaceae</taxon>
        <taxon>Legionella</taxon>
    </lineage>
</organism>
<dbReference type="AlphaFoldDB" id="A0AAX2IY21"/>
<sequence>MRYFYEKNARIHSTNSIDELISHSFPIDVKSPEKSAHYQAVANIIFSSQYKLSLLTTREDILLGQDFIDFIAHHKLTSLNKYNGVDLLYLLALSHDTALRAGIWKLGSLPHLKATEIISSLSKLDAIDRIPLMKEALVAWKELFLKAKVELQQEAGTCPDSTRNMLEQMTLYASTNNDKNNERHGQSQSDQTRLEVEREQFRLLERAYYKEKHRYNQPTETQLYYSDEEEEYDVTQQQYYYYN</sequence>
<feature type="region of interest" description="Disordered" evidence="1">
    <location>
        <begin position="174"/>
        <end position="195"/>
    </location>
</feature>
<dbReference type="EMBL" id="LS483412">
    <property type="protein sequence ID" value="SQG91397.1"/>
    <property type="molecule type" value="Genomic_DNA"/>
</dbReference>
<protein>
    <submittedName>
        <fullName evidence="2">Uncharacterized protein</fullName>
    </submittedName>
</protein>
<dbReference type="RefSeq" id="WP_027222667.1">
    <property type="nucleotide sequence ID" value="NZ_CAAAIJ010000002.1"/>
</dbReference>
<dbReference type="Proteomes" id="UP000249566">
    <property type="component" value="Chromosome 1"/>
</dbReference>
<name>A0AAX2IY21_LEGPN</name>
<reference evidence="2 3" key="1">
    <citation type="submission" date="2018-06" db="EMBL/GenBank/DDBJ databases">
        <authorList>
            <consortium name="Pathogen Informatics"/>
            <person name="Doyle S."/>
        </authorList>
    </citation>
    <scope>NUCLEOTIDE SEQUENCE [LARGE SCALE GENOMIC DNA]</scope>
    <source>
        <strain evidence="2 3">NCTC12272</strain>
    </source>
</reference>
<evidence type="ECO:0000313" key="2">
    <source>
        <dbReference type="EMBL" id="SQG91397.1"/>
    </source>
</evidence>